<organism evidence="8">
    <name type="scientific">Notodromas monacha</name>
    <dbReference type="NCBI Taxonomy" id="399045"/>
    <lineage>
        <taxon>Eukaryota</taxon>
        <taxon>Metazoa</taxon>
        <taxon>Ecdysozoa</taxon>
        <taxon>Arthropoda</taxon>
        <taxon>Crustacea</taxon>
        <taxon>Oligostraca</taxon>
        <taxon>Ostracoda</taxon>
        <taxon>Podocopa</taxon>
        <taxon>Podocopida</taxon>
        <taxon>Cypridocopina</taxon>
        <taxon>Cypridoidea</taxon>
        <taxon>Cyprididae</taxon>
        <taxon>Notodromas</taxon>
    </lineage>
</organism>
<reference evidence="8" key="1">
    <citation type="submission" date="2020-11" db="EMBL/GenBank/DDBJ databases">
        <authorList>
            <person name="Tran Van P."/>
        </authorList>
    </citation>
    <scope>NUCLEOTIDE SEQUENCE</scope>
</reference>
<sequence>MSTTPQSRENGGESHNAEATGSNGSGSKPTRRNNNIWGSAVVPAAKPEWPEEAAVVAPTPVEPVALESSYLNAEALAARWQELNHVQAQMAYMQQLQLHQAAVQKQDGRQLDTTNVYVAHLPATFGQQDFVDLMSRFGTVVSSRLLAGEHWKKKGVRGVAFARMATPEEAAAAIKGVNNLSLPGSTMPLRARYAFKTQRENEEFGAAQVETAALGSAGTVAAYAGLAALSTYADPYAIPTASYAAPFDPYYDGDWQAYAAYATYANPQAYYATTAGGSSTRRRSGDGRGSPGTSRGSRSARGTMPSRTLMGHEQEKKSTRAVDMGVLHRVVVIVVGKMNAAAEEVKNVGRLASAESVATLRPATNEWQMTVEHRGGLLVLDQCGSAEVVSIVFPWCHAFMEREDATSTDKPPTDESLIAEELLGKEGSMDPLEHDVVLAGEGLEDAEDSLDDMPGSIPDNQNPSGEPTEPVKDDEDPAELDDASNADDSPEVVNLDDNELDEADEEIESENDELVEEDDSSKSDIECMDISSPKDADEVFSDSKDMGDRSSVGDPEVCDISQEDSENDDDAEGNDDEKNAVNSVNDASIIEEDDDDIIVEQEVKSAPKVPGKNEETTKKPHVSSKELTIVDVSSLLPKTDPKATRVTPEMAKTVVAEKLMGKPKPPKTSKTSLLNTVLSDGYQLGDKDFVLETASFVCPYVYQKPLSKPVVEVWRELRKKHAEESGETLDDEEEDELFKSEAKKPVDGKKKKQKTRKRGYSDADEAWSGASESDSESDSEKSKKDPFFSDPIGSFLLNIGKSIVDEFANYDLLRMQKRKLAKDGGASAPAAAHKVIQMTKTALENSKNKNIPYKLAYKRCRFCNFRTTSSTVLARHYEVPHPGSGNLAYCNFCNFSSRVSLEMEDHFRIMHKRRYRVPRPDIRFKCPLCPWEDRFKVRFARHMEACEKKFVPEKTLEITDWEPPAKAPLRQLLQGGKTDLNSARMSYQFHPLVTREHVKVANMILASASKPPRPQRNYSLPNPPNPVIPRGPSMPSPNLSMLMNQGLRGPRPDLMQLTRLMWQQQQQNPGTNMSWLNNLQANGQGVAVAGGTSISLVPSSGRKSGGISVRPNISNMNSGPRASNGTHKNHPGSMPFNLPSSLTIQSLKGNVQQNPKPQPQTRAAAKPLSKGNLPPGPSPSVSITPLPASAGRRQGMPPVVQVGAGPGRRAAGIPPNRFAGDEQNPTVMYQWKLLAHVTKDHKMNLKPAHLSYKCTVCTATFSMYRSFEQHVYLEHTTLTRRQGGAVIPRKHPARVPGLPGSLNISDEITIIPQPKTIVGNKRPAPTRPITIDLSDEEEPPAKAKSGAKACVVAEAVDS</sequence>
<dbReference type="SUPFAM" id="SSF54928">
    <property type="entry name" value="RNA-binding domain, RBD"/>
    <property type="match status" value="1"/>
</dbReference>
<feature type="region of interest" description="Disordered" evidence="5">
    <location>
        <begin position="275"/>
        <end position="318"/>
    </location>
</feature>
<feature type="compositionally biased region" description="Basic and acidic residues" evidence="5">
    <location>
        <begin position="601"/>
        <end position="618"/>
    </location>
</feature>
<feature type="region of interest" description="Disordered" evidence="5">
    <location>
        <begin position="446"/>
        <end position="623"/>
    </location>
</feature>
<evidence type="ECO:0000256" key="5">
    <source>
        <dbReference type="SAM" id="MobiDB-lite"/>
    </source>
</evidence>
<dbReference type="PROSITE" id="PS00028">
    <property type="entry name" value="ZINC_FINGER_C2H2_1"/>
    <property type="match status" value="1"/>
</dbReference>
<dbReference type="EMBL" id="CAJPEX010000195">
    <property type="protein sequence ID" value="CAG0914150.1"/>
    <property type="molecule type" value="Genomic_DNA"/>
</dbReference>
<feature type="region of interest" description="Disordered" evidence="5">
    <location>
        <begin position="1008"/>
        <end position="1032"/>
    </location>
</feature>
<feature type="compositionally biased region" description="Acidic residues" evidence="5">
    <location>
        <begin position="561"/>
        <end position="575"/>
    </location>
</feature>
<feature type="compositionally biased region" description="Polar residues" evidence="5">
    <location>
        <begin position="1138"/>
        <end position="1161"/>
    </location>
</feature>
<dbReference type="GO" id="GO:0008270">
    <property type="term" value="F:zinc ion binding"/>
    <property type="evidence" value="ECO:0007669"/>
    <property type="project" value="UniProtKB-KW"/>
</dbReference>
<evidence type="ECO:0000259" key="6">
    <source>
        <dbReference type="PROSITE" id="PS50102"/>
    </source>
</evidence>
<feature type="compositionally biased region" description="Acidic residues" evidence="5">
    <location>
        <begin position="725"/>
        <end position="736"/>
    </location>
</feature>
<evidence type="ECO:0000256" key="2">
    <source>
        <dbReference type="ARBA" id="ARBA00022884"/>
    </source>
</evidence>
<keyword evidence="3" id="KW-0862">Zinc</keyword>
<dbReference type="Proteomes" id="UP000678499">
    <property type="component" value="Unassembled WGS sequence"/>
</dbReference>
<evidence type="ECO:0000256" key="1">
    <source>
        <dbReference type="ARBA" id="ARBA00022737"/>
    </source>
</evidence>
<dbReference type="InterPro" id="IPR012677">
    <property type="entry name" value="Nucleotide-bd_a/b_plait_sf"/>
</dbReference>
<feature type="compositionally biased region" description="Basic and acidic residues" evidence="5">
    <location>
        <begin position="737"/>
        <end position="748"/>
    </location>
</feature>
<feature type="compositionally biased region" description="Acidic residues" evidence="5">
    <location>
        <begin position="589"/>
        <end position="599"/>
    </location>
</feature>
<dbReference type="PROSITE" id="PS50102">
    <property type="entry name" value="RRM"/>
    <property type="match status" value="1"/>
</dbReference>
<name>A0A7R9GAL5_9CRUS</name>
<gene>
    <name evidence="8" type="ORF">NMOB1V02_LOCUS1858</name>
</gene>
<evidence type="ECO:0000313" key="8">
    <source>
        <dbReference type="EMBL" id="CAD7273998.1"/>
    </source>
</evidence>
<dbReference type="InterPro" id="IPR000504">
    <property type="entry name" value="RRM_dom"/>
</dbReference>
<dbReference type="EMBL" id="OA882232">
    <property type="protein sequence ID" value="CAD7273998.1"/>
    <property type="molecule type" value="Genomic_DNA"/>
</dbReference>
<feature type="compositionally biased region" description="Polar residues" evidence="5">
    <location>
        <begin position="17"/>
        <end position="35"/>
    </location>
</feature>
<proteinExistence type="predicted"/>
<feature type="compositionally biased region" description="Polar residues" evidence="5">
    <location>
        <begin position="1111"/>
        <end position="1126"/>
    </location>
</feature>
<dbReference type="PANTHER" id="PTHR24012">
    <property type="entry name" value="RNA BINDING PROTEIN"/>
    <property type="match status" value="1"/>
</dbReference>
<feature type="domain" description="RRM" evidence="6">
    <location>
        <begin position="114"/>
        <end position="196"/>
    </location>
</feature>
<feature type="region of interest" description="Disordered" evidence="5">
    <location>
        <begin position="1317"/>
        <end position="1345"/>
    </location>
</feature>
<feature type="compositionally biased region" description="Pro residues" evidence="5">
    <location>
        <begin position="1021"/>
        <end position="1032"/>
    </location>
</feature>
<feature type="compositionally biased region" description="Basic residues" evidence="5">
    <location>
        <begin position="749"/>
        <end position="758"/>
    </location>
</feature>
<dbReference type="SMART" id="SM00355">
    <property type="entry name" value="ZnF_C2H2"/>
    <property type="match status" value="4"/>
</dbReference>
<keyword evidence="3" id="KW-0863">Zinc-finger</keyword>
<dbReference type="SMART" id="SM00360">
    <property type="entry name" value="RRM"/>
    <property type="match status" value="1"/>
</dbReference>
<dbReference type="Gene3D" id="3.30.70.330">
    <property type="match status" value="1"/>
</dbReference>
<protein>
    <submittedName>
        <fullName evidence="8">Uncharacterized protein</fullName>
    </submittedName>
</protein>
<evidence type="ECO:0000313" key="9">
    <source>
        <dbReference type="Proteomes" id="UP000678499"/>
    </source>
</evidence>
<feature type="compositionally biased region" description="Basic and acidic residues" evidence="5">
    <location>
        <begin position="532"/>
        <end position="548"/>
    </location>
</feature>
<evidence type="ECO:0000256" key="4">
    <source>
        <dbReference type="PROSITE-ProRule" id="PRU00176"/>
    </source>
</evidence>
<feature type="compositionally biased region" description="Low complexity" evidence="5">
    <location>
        <begin position="291"/>
        <end position="303"/>
    </location>
</feature>
<dbReference type="PROSITE" id="PS50157">
    <property type="entry name" value="ZINC_FINGER_C2H2_2"/>
    <property type="match status" value="1"/>
</dbReference>
<keyword evidence="3" id="KW-0479">Metal-binding</keyword>
<keyword evidence="9" id="KW-1185">Reference proteome</keyword>
<keyword evidence="2 4" id="KW-0694">RNA-binding</keyword>
<keyword evidence="1" id="KW-0677">Repeat</keyword>
<dbReference type="Gene3D" id="3.30.160.60">
    <property type="entry name" value="Classic Zinc Finger"/>
    <property type="match status" value="1"/>
</dbReference>
<dbReference type="InterPro" id="IPR013087">
    <property type="entry name" value="Znf_C2H2_type"/>
</dbReference>
<evidence type="ECO:0000259" key="7">
    <source>
        <dbReference type="PROSITE" id="PS50157"/>
    </source>
</evidence>
<dbReference type="InterPro" id="IPR035979">
    <property type="entry name" value="RBD_domain_sf"/>
</dbReference>
<dbReference type="OrthoDB" id="6110130at2759"/>
<evidence type="ECO:0000256" key="3">
    <source>
        <dbReference type="PROSITE-ProRule" id="PRU00042"/>
    </source>
</evidence>
<dbReference type="GO" id="GO:0003723">
    <property type="term" value="F:RNA binding"/>
    <property type="evidence" value="ECO:0007669"/>
    <property type="project" value="UniProtKB-UniRule"/>
</dbReference>
<feature type="region of interest" description="Disordered" evidence="5">
    <location>
        <begin position="1097"/>
        <end position="1195"/>
    </location>
</feature>
<dbReference type="Pfam" id="PF00076">
    <property type="entry name" value="RRM_1"/>
    <property type="match status" value="1"/>
</dbReference>
<feature type="region of interest" description="Disordered" evidence="5">
    <location>
        <begin position="722"/>
        <end position="785"/>
    </location>
</feature>
<feature type="region of interest" description="Disordered" evidence="5">
    <location>
        <begin position="1"/>
        <end position="35"/>
    </location>
</feature>
<feature type="compositionally biased region" description="Acidic residues" evidence="5">
    <location>
        <begin position="472"/>
        <end position="519"/>
    </location>
</feature>
<accession>A0A7R9GAL5</accession>
<feature type="domain" description="C2H2-type" evidence="7">
    <location>
        <begin position="1252"/>
        <end position="1276"/>
    </location>
</feature>